<dbReference type="InterPro" id="IPR036412">
    <property type="entry name" value="HAD-like_sf"/>
</dbReference>
<dbReference type="GO" id="GO:0008195">
    <property type="term" value="F:phosphatidate phosphatase activity"/>
    <property type="evidence" value="ECO:0007669"/>
    <property type="project" value="UniProtKB-EC"/>
</dbReference>
<dbReference type="GO" id="GO:0019432">
    <property type="term" value="P:triglyceride biosynthetic process"/>
    <property type="evidence" value="ECO:0007669"/>
    <property type="project" value="TreeGrafter"/>
</dbReference>
<feature type="region of interest" description="Disordered" evidence="6">
    <location>
        <begin position="290"/>
        <end position="310"/>
    </location>
</feature>
<dbReference type="InterPro" id="IPR031315">
    <property type="entry name" value="LNS2/PITP"/>
</dbReference>
<dbReference type="AlphaFoldDB" id="A0A6F9DJ81"/>
<accession>A0A6F9DJ81</accession>
<dbReference type="InterPro" id="IPR007651">
    <property type="entry name" value="Lipin_N"/>
</dbReference>
<dbReference type="InterPro" id="IPR013209">
    <property type="entry name" value="LNS2"/>
</dbReference>
<dbReference type="EMBL" id="LR787620">
    <property type="protein sequence ID" value="CAB3263482.1"/>
    <property type="molecule type" value="mRNA"/>
</dbReference>
<comment type="similarity">
    <text evidence="3">Belongs to the lipin family.</text>
</comment>
<dbReference type="GO" id="GO:0009062">
    <property type="term" value="P:fatty acid catabolic process"/>
    <property type="evidence" value="ECO:0007669"/>
    <property type="project" value="TreeGrafter"/>
</dbReference>
<comment type="cofactor">
    <cofactor evidence="2">
        <name>Mg(2+)</name>
        <dbReference type="ChEBI" id="CHEBI:18420"/>
    </cofactor>
</comment>
<feature type="compositionally biased region" description="Low complexity" evidence="6">
    <location>
        <begin position="575"/>
        <end position="590"/>
    </location>
</feature>
<dbReference type="EC" id="3.1.3.4" evidence="4"/>
<name>A0A6F9DJ81_9ASCI</name>
<protein>
    <recommendedName>
        <fullName evidence="4">phosphatidate phosphatase</fullName>
        <ecNumber evidence="4">3.1.3.4</ecNumber>
    </recommendedName>
</protein>
<evidence type="ECO:0000256" key="3">
    <source>
        <dbReference type="ARBA" id="ARBA00005476"/>
    </source>
</evidence>
<feature type="region of interest" description="Disordered" evidence="6">
    <location>
        <begin position="629"/>
        <end position="654"/>
    </location>
</feature>
<dbReference type="InterPro" id="IPR031703">
    <property type="entry name" value="Lipin_mid"/>
</dbReference>
<feature type="region of interest" description="Disordered" evidence="6">
    <location>
        <begin position="101"/>
        <end position="120"/>
    </location>
</feature>
<dbReference type="SMART" id="SM00775">
    <property type="entry name" value="LNS2"/>
    <property type="match status" value="1"/>
</dbReference>
<dbReference type="Pfam" id="PF08235">
    <property type="entry name" value="LNS2"/>
    <property type="match status" value="1"/>
</dbReference>
<feature type="domain" description="LNS2/PITP" evidence="7">
    <location>
        <begin position="699"/>
        <end position="853"/>
    </location>
</feature>
<feature type="region of interest" description="Disordered" evidence="6">
    <location>
        <begin position="543"/>
        <end position="606"/>
    </location>
</feature>
<dbReference type="GO" id="GO:0003713">
    <property type="term" value="F:transcription coactivator activity"/>
    <property type="evidence" value="ECO:0007669"/>
    <property type="project" value="TreeGrafter"/>
</dbReference>
<evidence type="ECO:0000256" key="5">
    <source>
        <dbReference type="ARBA" id="ARBA00022801"/>
    </source>
</evidence>
<dbReference type="GO" id="GO:0045944">
    <property type="term" value="P:positive regulation of transcription by RNA polymerase II"/>
    <property type="evidence" value="ECO:0007669"/>
    <property type="project" value="TreeGrafter"/>
</dbReference>
<evidence type="ECO:0000256" key="1">
    <source>
        <dbReference type="ARBA" id="ARBA00001180"/>
    </source>
</evidence>
<feature type="compositionally biased region" description="Polar residues" evidence="6">
    <location>
        <begin position="629"/>
        <end position="646"/>
    </location>
</feature>
<evidence type="ECO:0000256" key="4">
    <source>
        <dbReference type="ARBA" id="ARBA00012638"/>
    </source>
</evidence>
<dbReference type="GO" id="GO:0005634">
    <property type="term" value="C:nucleus"/>
    <property type="evidence" value="ECO:0007669"/>
    <property type="project" value="TreeGrafter"/>
</dbReference>
<feature type="compositionally biased region" description="Low complexity" evidence="6">
    <location>
        <begin position="101"/>
        <end position="112"/>
    </location>
</feature>
<evidence type="ECO:0000259" key="7">
    <source>
        <dbReference type="SMART" id="SM00775"/>
    </source>
</evidence>
<feature type="region of interest" description="Disordered" evidence="6">
    <location>
        <begin position="129"/>
        <end position="172"/>
    </location>
</feature>
<dbReference type="InterPro" id="IPR026058">
    <property type="entry name" value="LIPIN"/>
</dbReference>
<dbReference type="PANTHER" id="PTHR12181">
    <property type="entry name" value="LIPIN"/>
    <property type="match status" value="1"/>
</dbReference>
<feature type="compositionally biased region" description="Basic residues" evidence="6">
    <location>
        <begin position="135"/>
        <end position="146"/>
    </location>
</feature>
<evidence type="ECO:0000256" key="6">
    <source>
        <dbReference type="SAM" id="MobiDB-lite"/>
    </source>
</evidence>
<proteinExistence type="evidence at transcript level"/>
<dbReference type="PANTHER" id="PTHR12181:SF12">
    <property type="entry name" value="PHOSPHATIDATE PHOSPHATASE"/>
    <property type="match status" value="1"/>
</dbReference>
<dbReference type="SUPFAM" id="SSF56784">
    <property type="entry name" value="HAD-like"/>
    <property type="match status" value="1"/>
</dbReference>
<evidence type="ECO:0000313" key="8">
    <source>
        <dbReference type="EMBL" id="CAB3263482.1"/>
    </source>
</evidence>
<comment type="catalytic activity">
    <reaction evidence="1">
        <text>a 1,2-diacyl-sn-glycero-3-phosphate + H2O = a 1,2-diacyl-sn-glycerol + phosphate</text>
        <dbReference type="Rhea" id="RHEA:27429"/>
        <dbReference type="ChEBI" id="CHEBI:15377"/>
        <dbReference type="ChEBI" id="CHEBI:17815"/>
        <dbReference type="ChEBI" id="CHEBI:43474"/>
        <dbReference type="ChEBI" id="CHEBI:58608"/>
        <dbReference type="EC" id="3.1.3.4"/>
    </reaction>
    <physiologicalReaction direction="left-to-right" evidence="1">
        <dbReference type="Rhea" id="RHEA:27430"/>
    </physiologicalReaction>
</comment>
<dbReference type="Pfam" id="PF04571">
    <property type="entry name" value="Lipin_N"/>
    <property type="match status" value="1"/>
</dbReference>
<dbReference type="GO" id="GO:0032869">
    <property type="term" value="P:cellular response to insulin stimulus"/>
    <property type="evidence" value="ECO:0007669"/>
    <property type="project" value="TreeGrafter"/>
</dbReference>
<evidence type="ECO:0000256" key="2">
    <source>
        <dbReference type="ARBA" id="ARBA00001946"/>
    </source>
</evidence>
<feature type="region of interest" description="Disordered" evidence="6">
    <location>
        <begin position="341"/>
        <end position="367"/>
    </location>
</feature>
<feature type="compositionally biased region" description="Polar residues" evidence="6">
    <location>
        <begin position="344"/>
        <end position="361"/>
    </location>
</feature>
<reference evidence="8" key="1">
    <citation type="submission" date="2020-04" db="EMBL/GenBank/DDBJ databases">
        <authorList>
            <person name="Neveu A P."/>
        </authorList>
    </citation>
    <scope>NUCLEOTIDE SEQUENCE</scope>
    <source>
        <tissue evidence="8">Whole embryo</tissue>
    </source>
</reference>
<dbReference type="Pfam" id="PF16876">
    <property type="entry name" value="Lipin_mid"/>
    <property type="match status" value="1"/>
</dbReference>
<feature type="compositionally biased region" description="Polar residues" evidence="6">
    <location>
        <begin position="544"/>
        <end position="559"/>
    </location>
</feature>
<feature type="compositionally biased region" description="Polar residues" evidence="6">
    <location>
        <begin position="148"/>
        <end position="165"/>
    </location>
</feature>
<gene>
    <name evidence="8" type="primary">Lpin1</name>
</gene>
<keyword evidence="5" id="KW-0378">Hydrolase</keyword>
<sequence>MNMVYKSLGYIKQWYNQVNPATLTGAIDILVVEQPDGSLVASPFHVRFGKLGVLRAKEKMVNIHINDEKIRELHMKLGDQGEAFFLEEFDGEEAIPLRLITSPLPSRPSTPTDEPPNVFDNDLQAAMQNVSESGKRRKRKKRKRRSFIASNNNSILEDNKPGSSSETEEDLVSNNISAEMRTPPEEHSDMIRSMSLNSNDSYQLASSCVPTLRITKSTSHDSLSDGSLSLSESWSSDVEGAEFSSIRCVQSDSELPMMDNSPTGLNMHQSPFSDSEALDPRHQRGVMWGWGQLPARNGGRDSSSSDEPIDLKDEVDTFNQSYFRTVQVSGVDSVVVENEVEVNAQKTRNPSTNSTKSQPGTRQRKDTDGLYLDDVLSLEPSQANLYLQQTSHLPSNAVAQVDGIERAVSPGGSDIDSGTDCQIQDDNSSEGMEDQRDVTISLCGFGSGSGAGSVDPVKFAEKQISYESFVRDPLPIINDPNLVIRLGESRYLTWQSAAPVIMSLAVFRRPLTTDCLERVVQSTQPSQTHSRLMGWLWRRPSSKADVTQTDSTSAPQSPTKFPEPVTKQHTPLGKSFSVATPVVSSTPPSSGRDRRQTESDAVMSTETEVANIMEPSLKRSHSAREIFPQSDSQHLTVKTSTSSHSGKTMRKTTRLASDQLKKLRLEEGSNTITFSVTTQYQGTTRCSATVFLWKWSDKLVVSDIDGTITKSDVFGQILPVVGKDWTQGGVAQLYQNISSNGYKFIYVSSRAIGQASMTKGYLNWINQQGVSLPPGPLLLSPTSLMMAFRREVIEKKPEKFKIECLKDIKALFPENPFVAGFGNKTNDVSAYTAVGVPTNRMFTINHRGELKHETLPTYTTSYSGLGELVDNFFPSMHKEQDFTDAHDYSDFTFWREDVIAFDEDFDQFNLA</sequence>
<organism evidence="8">
    <name type="scientific">Phallusia mammillata</name>
    <dbReference type="NCBI Taxonomy" id="59560"/>
    <lineage>
        <taxon>Eukaryota</taxon>
        <taxon>Metazoa</taxon>
        <taxon>Chordata</taxon>
        <taxon>Tunicata</taxon>
        <taxon>Ascidiacea</taxon>
        <taxon>Phlebobranchia</taxon>
        <taxon>Ascidiidae</taxon>
        <taxon>Phallusia</taxon>
    </lineage>
</organism>